<dbReference type="PANTHER" id="PTHR24320">
    <property type="entry name" value="RETINOL DEHYDROGENASE"/>
    <property type="match status" value="1"/>
</dbReference>
<name>A0AAV3PAH3_LITER</name>
<reference evidence="3 4" key="1">
    <citation type="submission" date="2024-01" db="EMBL/GenBank/DDBJ databases">
        <title>The complete chloroplast genome sequence of Lithospermum erythrorhizon: insights into the phylogenetic relationship among Boraginaceae species and the maternal lineages of purple gromwells.</title>
        <authorList>
            <person name="Okada T."/>
            <person name="Watanabe K."/>
        </authorList>
    </citation>
    <scope>NUCLEOTIDE SEQUENCE [LARGE SCALE GENOMIC DNA]</scope>
</reference>
<dbReference type="PANTHER" id="PTHR24320:SF200">
    <property type="entry name" value="DEHYDROGENASE_REDUCTASE SDR FAMILY MEMBER FEY"/>
    <property type="match status" value="1"/>
</dbReference>
<keyword evidence="4" id="KW-1185">Reference proteome</keyword>
<sequence length="368" mass="40731">MTSSSLVSPLGKENKELGWVEWLRAWYLLICEILFQKLYARHLQNPLPLPSLGGYNCIVTGATSGIGLEIARQLAESGAHVVMAVRNTSAARKIIQKWQAIESYGGSLDIDVMELDLLSLESVVKFSEAWNSSSRPLHSLINNAGIFSMGQPQTFSKDGFETHLQVNHLAPSLLSILLLPSLQKGSPSRIVNVNSLMHRFGVIDSNDMNFTSQNRKFTSAKAYESSKLAEVMFSSVLQKHLPTNAGIYVLCVDPGTVRTNVARDIPKLVQAGYRYLPFLFNAQEGSRSSLFAATDPAVTRYCMKLMENEWPVCAYIASSCRPVNPSREAHNVGPSQSVWERTLEMVGLPPDAVEKLLEGKEIHCRYGI</sequence>
<evidence type="ECO:0000313" key="4">
    <source>
        <dbReference type="Proteomes" id="UP001454036"/>
    </source>
</evidence>
<accession>A0AAV3PAH3</accession>
<dbReference type="GO" id="GO:0016491">
    <property type="term" value="F:oxidoreductase activity"/>
    <property type="evidence" value="ECO:0007669"/>
    <property type="project" value="UniProtKB-KW"/>
</dbReference>
<dbReference type="PRINTS" id="PR00081">
    <property type="entry name" value="GDHRDH"/>
</dbReference>
<protein>
    <submittedName>
        <fullName evidence="3">Dehydrogenase</fullName>
    </submittedName>
</protein>
<keyword evidence="2" id="KW-0560">Oxidoreductase</keyword>
<evidence type="ECO:0000256" key="2">
    <source>
        <dbReference type="ARBA" id="ARBA00023002"/>
    </source>
</evidence>
<dbReference type="Pfam" id="PF00106">
    <property type="entry name" value="adh_short"/>
    <property type="match status" value="1"/>
</dbReference>
<gene>
    <name evidence="3" type="ORF">LIER_07027</name>
</gene>
<proteinExistence type="inferred from homology"/>
<evidence type="ECO:0000313" key="3">
    <source>
        <dbReference type="EMBL" id="GAA0147290.1"/>
    </source>
</evidence>
<dbReference type="SUPFAM" id="SSF51735">
    <property type="entry name" value="NAD(P)-binding Rossmann-fold domains"/>
    <property type="match status" value="1"/>
</dbReference>
<dbReference type="EMBL" id="BAABME010001060">
    <property type="protein sequence ID" value="GAA0147290.1"/>
    <property type="molecule type" value="Genomic_DNA"/>
</dbReference>
<dbReference type="InterPro" id="IPR002347">
    <property type="entry name" value="SDR_fam"/>
</dbReference>
<evidence type="ECO:0000256" key="1">
    <source>
        <dbReference type="ARBA" id="ARBA00006484"/>
    </source>
</evidence>
<dbReference type="Gene3D" id="3.40.50.720">
    <property type="entry name" value="NAD(P)-binding Rossmann-like Domain"/>
    <property type="match status" value="1"/>
</dbReference>
<dbReference type="AlphaFoldDB" id="A0AAV3PAH3"/>
<comment type="similarity">
    <text evidence="1">Belongs to the short-chain dehydrogenases/reductases (SDR) family.</text>
</comment>
<dbReference type="Proteomes" id="UP001454036">
    <property type="component" value="Unassembled WGS sequence"/>
</dbReference>
<comment type="caution">
    <text evidence="3">The sequence shown here is derived from an EMBL/GenBank/DDBJ whole genome shotgun (WGS) entry which is preliminary data.</text>
</comment>
<organism evidence="3 4">
    <name type="scientific">Lithospermum erythrorhizon</name>
    <name type="common">Purple gromwell</name>
    <name type="synonym">Lithospermum officinale var. erythrorhizon</name>
    <dbReference type="NCBI Taxonomy" id="34254"/>
    <lineage>
        <taxon>Eukaryota</taxon>
        <taxon>Viridiplantae</taxon>
        <taxon>Streptophyta</taxon>
        <taxon>Embryophyta</taxon>
        <taxon>Tracheophyta</taxon>
        <taxon>Spermatophyta</taxon>
        <taxon>Magnoliopsida</taxon>
        <taxon>eudicotyledons</taxon>
        <taxon>Gunneridae</taxon>
        <taxon>Pentapetalae</taxon>
        <taxon>asterids</taxon>
        <taxon>lamiids</taxon>
        <taxon>Boraginales</taxon>
        <taxon>Boraginaceae</taxon>
        <taxon>Boraginoideae</taxon>
        <taxon>Lithospermeae</taxon>
        <taxon>Lithospermum</taxon>
    </lineage>
</organism>
<dbReference type="InterPro" id="IPR036291">
    <property type="entry name" value="NAD(P)-bd_dom_sf"/>
</dbReference>